<reference evidence="1 2" key="1">
    <citation type="submission" date="2009-01" db="EMBL/GenBank/DDBJ databases">
        <authorList>
            <person name="Qin X."/>
            <person name="Bachman B."/>
            <person name="Battles P."/>
            <person name="Bell A."/>
            <person name="Bess C."/>
            <person name="Bickham C."/>
            <person name="Chaboub L."/>
            <person name="Chen D."/>
            <person name="Coyle M."/>
            <person name="Deiros D.R."/>
            <person name="Dinh H."/>
            <person name="Forbes L."/>
            <person name="Fowler G."/>
            <person name="Francisco L."/>
            <person name="Fu Q."/>
            <person name="Gubbala S."/>
            <person name="Hale W."/>
            <person name="Han Y."/>
            <person name="Hemphill L."/>
            <person name="Highlander S.K."/>
            <person name="Hirani K."/>
            <person name="Hogues M."/>
            <person name="Jackson L."/>
            <person name="Jakkamsetti A."/>
            <person name="Javaid M."/>
            <person name="Jiang H."/>
            <person name="Korchina V."/>
            <person name="Kovar C."/>
            <person name="Lara F."/>
            <person name="Lee S."/>
            <person name="Mata R."/>
            <person name="Mathew T."/>
            <person name="Moen C."/>
            <person name="Morales K."/>
            <person name="Munidasa M."/>
            <person name="Nazareth L."/>
            <person name="Ngo R."/>
            <person name="Nguyen L."/>
            <person name="Okwuonu G."/>
            <person name="Ongeri F."/>
            <person name="Patil S."/>
            <person name="Petrosino J."/>
            <person name="Pham C."/>
            <person name="Pham P."/>
            <person name="Pu L.-L."/>
            <person name="Puazo M."/>
            <person name="Raj R."/>
            <person name="Reid J."/>
            <person name="Rouhana J."/>
            <person name="Saada N."/>
            <person name="Shang Y."/>
            <person name="Simmons D."/>
            <person name="Thornton R."/>
            <person name="Warren J."/>
            <person name="Weissenberger G."/>
            <person name="Zhang J."/>
            <person name="Zhang L."/>
            <person name="Zhou C."/>
            <person name="Zhu D."/>
            <person name="Muzny D."/>
            <person name="Worley K."/>
            <person name="Gibbs R."/>
        </authorList>
    </citation>
    <scope>NUCLEOTIDE SEQUENCE [LARGE SCALE GENOMIC DNA]</scope>
    <source>
        <strain evidence="2">ATCC 8290 / DSM 20176 / CCUG 30140 / JCM 1155 / KCTC 3500 / NBRC 15886 / NCIMB 8040 / NRRL B-1843 / 9</strain>
    </source>
</reference>
<dbReference type="HOGENOM" id="CLU_1374825_0_0_9"/>
<accession>C0XKS4</accession>
<evidence type="ECO:0000313" key="1">
    <source>
        <dbReference type="EMBL" id="EEI24016.1"/>
    </source>
</evidence>
<dbReference type="InterPro" id="IPR036514">
    <property type="entry name" value="SGNH_hydro_sf"/>
</dbReference>
<keyword evidence="2" id="KW-1185">Reference proteome</keyword>
<organism evidence="1 2">
    <name type="scientific">Lentilactobacillus hilgardii (strain ATCC 8290 / DSM 20176 / CCUG 30140 / JCM 1155 / KCTC 3500 / NBRC 15886 / NCIMB 8040 / NRRL B-1843 / 9)</name>
    <dbReference type="NCBI Taxonomy" id="1423757"/>
    <lineage>
        <taxon>Bacteria</taxon>
        <taxon>Bacillati</taxon>
        <taxon>Bacillota</taxon>
        <taxon>Bacilli</taxon>
        <taxon>Lactobacillales</taxon>
        <taxon>Lactobacillaceae</taxon>
        <taxon>Lentilactobacillus</taxon>
    </lineage>
</organism>
<dbReference type="EMBL" id="ACGP01000165">
    <property type="protein sequence ID" value="EEI24016.1"/>
    <property type="molecule type" value="Genomic_DNA"/>
</dbReference>
<dbReference type="Proteomes" id="UP000003752">
    <property type="component" value="Unassembled WGS sequence"/>
</dbReference>
<dbReference type="SUPFAM" id="SSF52266">
    <property type="entry name" value="SGNH hydrolase"/>
    <property type="match status" value="1"/>
</dbReference>
<gene>
    <name evidence="1" type="ORF">HMPREF0519_1835</name>
</gene>
<dbReference type="AlphaFoldDB" id="C0XKS4"/>
<comment type="caution">
    <text evidence="1">The sequence shown here is derived from an EMBL/GenBank/DDBJ whole genome shotgun (WGS) entry which is preliminary data.</text>
</comment>
<evidence type="ECO:0008006" key="3">
    <source>
        <dbReference type="Google" id="ProtNLM"/>
    </source>
</evidence>
<evidence type="ECO:0000313" key="2">
    <source>
        <dbReference type="Proteomes" id="UP000003752"/>
    </source>
</evidence>
<sequence>AENKRKMHALMTKKLTRKQYLIAKKYRLSKAQYLVASHQPLTAVGDSIMADNSHDLQTVFKQAYVSAKVGRQIWQAGEVLTALKKRGELAPNVLINLGTNSPMTSAQIAKVVKTIGKGHRIFWVNTHVPTRNWETEVNATLGMAAKKYKNFYVIDWHSYSVNRSDWFWQDNVHPNPQGNIHYTHLVAKEIAHQLMPAS</sequence>
<dbReference type="CDD" id="cd01840">
    <property type="entry name" value="SGNH_hydrolase_yrhL_like"/>
    <property type="match status" value="1"/>
</dbReference>
<dbReference type="Gene3D" id="3.40.50.1110">
    <property type="entry name" value="SGNH hydrolase"/>
    <property type="match status" value="1"/>
</dbReference>
<proteinExistence type="predicted"/>
<feature type="non-terminal residue" evidence="1">
    <location>
        <position position="1"/>
    </location>
</feature>
<name>C0XKS4_LENH9</name>
<protein>
    <recommendedName>
        <fullName evidence="3">Acyltransferase</fullName>
    </recommendedName>
</protein>